<evidence type="ECO:0000256" key="10">
    <source>
        <dbReference type="ARBA" id="ARBA00023316"/>
    </source>
</evidence>
<keyword evidence="17" id="KW-1185">Reference proteome</keyword>
<evidence type="ECO:0000256" key="11">
    <source>
        <dbReference type="ARBA" id="ARBA00034000"/>
    </source>
</evidence>
<keyword evidence="7 16" id="KW-0378">Hydrolase</keyword>
<protein>
    <recommendedName>
        <fullName evidence="3">serine-type D-Ala-D-Ala carboxypeptidase</fullName>
        <ecNumber evidence="3">3.4.16.4</ecNumber>
    </recommendedName>
</protein>
<feature type="transmembrane region" description="Helical" evidence="13">
    <location>
        <begin position="399"/>
        <end position="419"/>
    </location>
</feature>
<proteinExistence type="inferred from homology"/>
<feature type="domain" description="Peptidase S11 D-Ala-D-Ala carboxypeptidase A C-terminal" evidence="15">
    <location>
        <begin position="303"/>
        <end position="391"/>
    </location>
</feature>
<dbReference type="SUPFAM" id="SSF56601">
    <property type="entry name" value="beta-lactamase/transpeptidase-like"/>
    <property type="match status" value="1"/>
</dbReference>
<keyword evidence="6 14" id="KW-0732">Signal</keyword>
<comment type="catalytic activity">
    <reaction evidence="11">
        <text>Preferential cleavage: (Ac)2-L-Lys-D-Ala-|-D-Ala. Also transpeptidation of peptidyl-alanyl moieties that are N-acyl substituents of D-alanine.</text>
        <dbReference type="EC" id="3.4.16.4"/>
    </reaction>
</comment>
<evidence type="ECO:0000256" key="8">
    <source>
        <dbReference type="ARBA" id="ARBA00022960"/>
    </source>
</evidence>
<evidence type="ECO:0000256" key="4">
    <source>
        <dbReference type="ARBA" id="ARBA00022645"/>
    </source>
</evidence>
<gene>
    <name evidence="16" type="ORF">KKP3000_000444</name>
</gene>
<dbReference type="InterPro" id="IPR018044">
    <property type="entry name" value="Peptidase_S11"/>
</dbReference>
<evidence type="ECO:0000259" key="15">
    <source>
        <dbReference type="SMART" id="SM00936"/>
    </source>
</evidence>
<dbReference type="GO" id="GO:0004180">
    <property type="term" value="F:carboxypeptidase activity"/>
    <property type="evidence" value="ECO:0007669"/>
    <property type="project" value="UniProtKB-KW"/>
</dbReference>
<comment type="caution">
    <text evidence="16">The sequence shown here is derived from an EMBL/GenBank/DDBJ whole genome shotgun (WGS) entry which is preliminary data.</text>
</comment>
<evidence type="ECO:0000256" key="3">
    <source>
        <dbReference type="ARBA" id="ARBA00012448"/>
    </source>
</evidence>
<evidence type="ECO:0000256" key="7">
    <source>
        <dbReference type="ARBA" id="ARBA00022801"/>
    </source>
</evidence>
<keyword evidence="5" id="KW-0645">Protease</keyword>
<evidence type="ECO:0000256" key="9">
    <source>
        <dbReference type="ARBA" id="ARBA00022984"/>
    </source>
</evidence>
<keyword evidence="13" id="KW-0472">Membrane</keyword>
<dbReference type="InterPro" id="IPR012907">
    <property type="entry name" value="Peptidase_S11_C"/>
</dbReference>
<keyword evidence="4 16" id="KW-0121">Carboxypeptidase</keyword>
<dbReference type="Pfam" id="PF07943">
    <property type="entry name" value="PBP5_C"/>
    <property type="match status" value="1"/>
</dbReference>
<organism evidence="16 17">
    <name type="scientific">Alicyclobacillus fastidiosus</name>
    <dbReference type="NCBI Taxonomy" id="392011"/>
    <lineage>
        <taxon>Bacteria</taxon>
        <taxon>Bacillati</taxon>
        <taxon>Bacillota</taxon>
        <taxon>Bacilli</taxon>
        <taxon>Bacillales</taxon>
        <taxon>Alicyclobacillaceae</taxon>
        <taxon>Alicyclobacillus</taxon>
    </lineage>
</organism>
<dbReference type="SMART" id="SM00936">
    <property type="entry name" value="PBP5_C"/>
    <property type="match status" value="1"/>
</dbReference>
<name>A0ABV5AHC0_9BACL</name>
<evidence type="ECO:0000256" key="5">
    <source>
        <dbReference type="ARBA" id="ARBA00022670"/>
    </source>
</evidence>
<dbReference type="Pfam" id="PF00768">
    <property type="entry name" value="Peptidase_S11"/>
    <property type="match status" value="1"/>
</dbReference>
<comment type="pathway">
    <text evidence="1">Cell wall biogenesis; peptidoglycan biosynthesis.</text>
</comment>
<accession>A0ABV5AHC0</accession>
<dbReference type="PANTHER" id="PTHR21581">
    <property type="entry name" value="D-ALANYL-D-ALANINE CARBOXYPEPTIDASE"/>
    <property type="match status" value="1"/>
</dbReference>
<evidence type="ECO:0000313" key="16">
    <source>
        <dbReference type="EMBL" id="MFB5191668.1"/>
    </source>
</evidence>
<evidence type="ECO:0000256" key="1">
    <source>
        <dbReference type="ARBA" id="ARBA00004752"/>
    </source>
</evidence>
<dbReference type="InterPro" id="IPR001967">
    <property type="entry name" value="Peptidase_S11_N"/>
</dbReference>
<reference evidence="16 17" key="1">
    <citation type="journal article" date="2024" name="Int. J. Mol. Sci.">
        <title>Exploration of Alicyclobacillus spp. Genome in Search of Antibiotic Resistance.</title>
        <authorList>
            <person name="Bucka-Kolendo J."/>
            <person name="Kiousi D.E."/>
            <person name="Dekowska A."/>
            <person name="Mikolajczuk-Szczyrba A."/>
            <person name="Karadedos D.M."/>
            <person name="Michael P."/>
            <person name="Galanis A."/>
            <person name="Sokolowska B."/>
        </authorList>
    </citation>
    <scope>NUCLEOTIDE SEQUENCE [LARGE SCALE GENOMIC DNA]</scope>
    <source>
        <strain evidence="16 17">KKP 3000</strain>
    </source>
</reference>
<keyword evidence="9" id="KW-0573">Peptidoglycan synthesis</keyword>
<evidence type="ECO:0000313" key="17">
    <source>
        <dbReference type="Proteomes" id="UP001579974"/>
    </source>
</evidence>
<dbReference type="RefSeq" id="WP_368780810.1">
    <property type="nucleotide sequence ID" value="NZ_CP162940.1"/>
</dbReference>
<dbReference type="PANTHER" id="PTHR21581:SF33">
    <property type="entry name" value="D-ALANYL-D-ALANINE CARBOXYPEPTIDASE DACB"/>
    <property type="match status" value="1"/>
</dbReference>
<evidence type="ECO:0000256" key="14">
    <source>
        <dbReference type="SAM" id="SignalP"/>
    </source>
</evidence>
<sequence>MKWGGRTGGKRFLQLLGVMLTSAALLAASPSTALAASKAPVLDESIVGGIPYVSGMNSKSWPSIVSQAAVVMDMNTGAIVYAKNPLAEHYPASITKIMTALLALKYGKLNDRLTASKNAVNQPPDKLYMVPGEVEELQPLLYGLLLDSANDAAVDIAEHYGGSVSKFATMMNDEAKSLGATHTHFVNPNGLPDPKHQTTAYDMAVIARAAMQYPEFRKIVQTKYYNWKGQAWQSKLENLNTMLFYYPGCIGLKTGFTSVAHETLVVAAKHGKDTFLAVLMDNPTDYSIRHDASQLLDYAFAHYQTQTIVRKGQTVGELVGPKGTTAAVLSTETVEATIPKGGAPQYEDSLQYAFPGHTMAKGSVIGTLAVEGADGKLLASVPTQVAEDLDPTEPIRVEYTLLPLAVLLSLLFVALRWIWVRRRNG</sequence>
<evidence type="ECO:0000256" key="2">
    <source>
        <dbReference type="ARBA" id="ARBA00007164"/>
    </source>
</evidence>
<dbReference type="EMBL" id="JBDXSU010000013">
    <property type="protein sequence ID" value="MFB5191668.1"/>
    <property type="molecule type" value="Genomic_DNA"/>
</dbReference>
<keyword evidence="13" id="KW-1133">Transmembrane helix</keyword>
<dbReference type="InterPro" id="IPR012338">
    <property type="entry name" value="Beta-lactam/transpept-like"/>
</dbReference>
<dbReference type="EC" id="3.4.16.4" evidence="3"/>
<evidence type="ECO:0000256" key="13">
    <source>
        <dbReference type="SAM" id="Phobius"/>
    </source>
</evidence>
<dbReference type="PRINTS" id="PR00725">
    <property type="entry name" value="DADACBPTASE1"/>
</dbReference>
<dbReference type="Gene3D" id="3.40.710.10">
    <property type="entry name" value="DD-peptidase/beta-lactamase superfamily"/>
    <property type="match status" value="1"/>
</dbReference>
<keyword evidence="10" id="KW-0961">Cell wall biogenesis/degradation</keyword>
<keyword evidence="8" id="KW-0133">Cell shape</keyword>
<keyword evidence="13" id="KW-0812">Transmembrane</keyword>
<dbReference type="Proteomes" id="UP001579974">
    <property type="component" value="Unassembled WGS sequence"/>
</dbReference>
<evidence type="ECO:0000256" key="12">
    <source>
        <dbReference type="RuleBase" id="RU004016"/>
    </source>
</evidence>
<feature type="signal peptide" evidence="14">
    <location>
        <begin position="1"/>
        <end position="35"/>
    </location>
</feature>
<comment type="similarity">
    <text evidence="2 12">Belongs to the peptidase S11 family.</text>
</comment>
<feature type="chain" id="PRO_5046790334" description="serine-type D-Ala-D-Ala carboxypeptidase" evidence="14">
    <location>
        <begin position="36"/>
        <end position="425"/>
    </location>
</feature>
<evidence type="ECO:0000256" key="6">
    <source>
        <dbReference type="ARBA" id="ARBA00022729"/>
    </source>
</evidence>